<organism evidence="2">
    <name type="scientific">Peptoniphilus gorbachii</name>
    <dbReference type="NCBI Taxonomy" id="411567"/>
    <lineage>
        <taxon>Bacteria</taxon>
        <taxon>Bacillati</taxon>
        <taxon>Bacillota</taxon>
        <taxon>Tissierellia</taxon>
        <taxon>Tissierellales</taxon>
        <taxon>Peptoniphilaceae</taxon>
        <taxon>Peptoniphilus</taxon>
    </lineage>
</organism>
<accession>A0A6N3CHY6</accession>
<dbReference type="InterPro" id="IPR036736">
    <property type="entry name" value="ACP-like_sf"/>
</dbReference>
<evidence type="ECO:0000313" key="2">
    <source>
        <dbReference type="EMBL" id="VYU14509.1"/>
    </source>
</evidence>
<protein>
    <submittedName>
        <fullName evidence="2">Putative acyl carrier protein IacP</fullName>
    </submittedName>
</protein>
<dbReference type="AlphaFoldDB" id="A0A6N3CHY6"/>
<feature type="domain" description="Carrier" evidence="1">
    <location>
        <begin position="1"/>
        <end position="79"/>
    </location>
</feature>
<proteinExistence type="predicted"/>
<reference evidence="2" key="1">
    <citation type="submission" date="2019-11" db="EMBL/GenBank/DDBJ databases">
        <authorList>
            <person name="Feng L."/>
        </authorList>
    </citation>
    <scope>NUCLEOTIDE SEQUENCE</scope>
    <source>
        <strain evidence="2">PgorbachiiLFYP46</strain>
    </source>
</reference>
<dbReference type="PROSITE" id="PS50075">
    <property type="entry name" value="CARRIER"/>
    <property type="match status" value="1"/>
</dbReference>
<name>A0A6N3CHY6_9FIRM</name>
<sequence length="84" mass="9788">MNINDRVKKILTNTIDGIDINNLTNSEQLITTGYIDSFDIIRLMEYFENEFCIKIDIEKVTLADFETVESMSNLILGLKENFYE</sequence>
<dbReference type="InterPro" id="IPR009081">
    <property type="entry name" value="PP-bd_ACP"/>
</dbReference>
<dbReference type="RefSeq" id="WP_071126444.1">
    <property type="nucleotide sequence ID" value="NZ_CACRUP010000022.1"/>
</dbReference>
<dbReference type="SUPFAM" id="SSF47336">
    <property type="entry name" value="ACP-like"/>
    <property type="match status" value="1"/>
</dbReference>
<dbReference type="Gene3D" id="1.10.1200.10">
    <property type="entry name" value="ACP-like"/>
    <property type="match status" value="1"/>
</dbReference>
<gene>
    <name evidence="2" type="ORF">PGLFYP46_00349</name>
</gene>
<evidence type="ECO:0000259" key="1">
    <source>
        <dbReference type="PROSITE" id="PS50075"/>
    </source>
</evidence>
<dbReference type="EMBL" id="CACRUP010000022">
    <property type="protein sequence ID" value="VYU14509.1"/>
    <property type="molecule type" value="Genomic_DNA"/>
</dbReference>